<feature type="binding site" evidence="9">
    <location>
        <begin position="137"/>
        <end position="141"/>
    </location>
    <ligand>
        <name>NADP(+)</name>
        <dbReference type="ChEBI" id="CHEBI:58349"/>
    </ligand>
</feature>
<name>A0A1I0DU39_9FIRM</name>
<evidence type="ECO:0000259" key="10">
    <source>
        <dbReference type="Pfam" id="PF08501"/>
    </source>
</evidence>
<feature type="binding site" evidence="9">
    <location>
        <position position="267"/>
    </location>
    <ligand>
        <name>shikimate</name>
        <dbReference type="ChEBI" id="CHEBI:36208"/>
    </ligand>
</feature>
<comment type="function">
    <text evidence="9">Involved in the biosynthesis of the chorismate, which leads to the biosynthesis of aromatic amino acids. Catalyzes the reversible NADPH linked reduction of 3-dehydroshikimate (DHSA) to yield shikimate (SA).</text>
</comment>
<dbReference type="FunFam" id="3.40.50.720:FF:000086">
    <property type="entry name" value="Quinate/shikimate dehydrogenase"/>
    <property type="match status" value="1"/>
</dbReference>
<comment type="catalytic activity">
    <reaction evidence="9">
        <text>shikimate + NADP(+) = 3-dehydroshikimate + NADPH + H(+)</text>
        <dbReference type="Rhea" id="RHEA:17737"/>
        <dbReference type="ChEBI" id="CHEBI:15378"/>
        <dbReference type="ChEBI" id="CHEBI:16630"/>
        <dbReference type="ChEBI" id="CHEBI:36208"/>
        <dbReference type="ChEBI" id="CHEBI:57783"/>
        <dbReference type="ChEBI" id="CHEBI:58349"/>
        <dbReference type="EC" id="1.1.1.25"/>
    </reaction>
</comment>
<feature type="binding site" evidence="9">
    <location>
        <position position="237"/>
    </location>
    <ligand>
        <name>NADP(+)</name>
        <dbReference type="ChEBI" id="CHEBI:58349"/>
    </ligand>
</feature>
<evidence type="ECO:0000259" key="11">
    <source>
        <dbReference type="Pfam" id="PF18317"/>
    </source>
</evidence>
<dbReference type="PANTHER" id="PTHR21089">
    <property type="entry name" value="SHIKIMATE DEHYDROGENASE"/>
    <property type="match status" value="1"/>
</dbReference>
<dbReference type="Pfam" id="PF08501">
    <property type="entry name" value="Shikimate_dh_N"/>
    <property type="match status" value="1"/>
</dbReference>
<dbReference type="UniPathway" id="UPA00053">
    <property type="reaction ID" value="UER00087"/>
</dbReference>
<dbReference type="InterPro" id="IPR013708">
    <property type="entry name" value="Shikimate_DH-bd_N"/>
</dbReference>
<dbReference type="InterPro" id="IPR011342">
    <property type="entry name" value="Shikimate_DH"/>
</dbReference>
<comment type="pathway">
    <text evidence="8">Aromatic compound metabolism; 3,4-dihydroxybenzoate biosynthesis; 3-dehydroquinate from D-quinate (NAD(+) route).</text>
</comment>
<evidence type="ECO:0000313" key="12">
    <source>
        <dbReference type="EMBL" id="SET36169.1"/>
    </source>
</evidence>
<accession>A0A1I0DU39</accession>
<dbReference type="eggNOG" id="COG0169">
    <property type="taxonomic scope" value="Bacteria"/>
</dbReference>
<evidence type="ECO:0000256" key="9">
    <source>
        <dbReference type="HAMAP-Rule" id="MF_00222"/>
    </source>
</evidence>
<dbReference type="Pfam" id="PF18317">
    <property type="entry name" value="SDH_C"/>
    <property type="match status" value="1"/>
</dbReference>
<evidence type="ECO:0000256" key="8">
    <source>
        <dbReference type="ARBA" id="ARBA00060613"/>
    </source>
</evidence>
<feature type="domain" description="Shikimate dehydrogenase substrate binding N-terminal" evidence="10">
    <location>
        <begin position="18"/>
        <end position="100"/>
    </location>
</feature>
<dbReference type="GO" id="GO:0019632">
    <property type="term" value="P:shikimate metabolic process"/>
    <property type="evidence" value="ECO:0007669"/>
    <property type="project" value="InterPro"/>
</dbReference>
<dbReference type="Gene3D" id="3.40.50.10860">
    <property type="entry name" value="Leucine Dehydrogenase, chain A, domain 1"/>
    <property type="match status" value="1"/>
</dbReference>
<evidence type="ECO:0000256" key="1">
    <source>
        <dbReference type="ARBA" id="ARBA00004871"/>
    </source>
</evidence>
<evidence type="ECO:0000256" key="4">
    <source>
        <dbReference type="ARBA" id="ARBA00023002"/>
    </source>
</evidence>
<dbReference type="InterPro" id="IPR046346">
    <property type="entry name" value="Aminoacid_DH-like_N_sf"/>
</dbReference>
<feature type="active site" description="Proton acceptor" evidence="9">
    <location>
        <position position="77"/>
    </location>
</feature>
<dbReference type="GO" id="GO:0004764">
    <property type="term" value="F:shikimate 3-dehydrogenase (NADP+) activity"/>
    <property type="evidence" value="ECO:0007669"/>
    <property type="project" value="UniProtKB-UniRule"/>
</dbReference>
<comment type="catalytic activity">
    <reaction evidence="6">
        <text>L-quinate + NAD(+) = 3-dehydroquinate + NADH + H(+)</text>
        <dbReference type="Rhea" id="RHEA:22364"/>
        <dbReference type="ChEBI" id="CHEBI:15378"/>
        <dbReference type="ChEBI" id="CHEBI:29751"/>
        <dbReference type="ChEBI" id="CHEBI:32364"/>
        <dbReference type="ChEBI" id="CHEBI:57540"/>
        <dbReference type="ChEBI" id="CHEBI:57945"/>
        <dbReference type="EC" id="1.1.1.24"/>
    </reaction>
</comment>
<dbReference type="OrthoDB" id="9792692at2"/>
<evidence type="ECO:0000256" key="7">
    <source>
        <dbReference type="ARBA" id="ARBA00052329"/>
    </source>
</evidence>
<dbReference type="SUPFAM" id="SSF51735">
    <property type="entry name" value="NAD(P)-binding Rossmann-fold domains"/>
    <property type="match status" value="1"/>
</dbReference>
<dbReference type="InterPro" id="IPR022893">
    <property type="entry name" value="Shikimate_DH_fam"/>
</dbReference>
<dbReference type="SUPFAM" id="SSF53223">
    <property type="entry name" value="Aminoacid dehydrogenase-like, N-terminal domain"/>
    <property type="match status" value="1"/>
</dbReference>
<keyword evidence="3 9" id="KW-0521">NADP</keyword>
<dbReference type="Proteomes" id="UP000199820">
    <property type="component" value="Unassembled WGS sequence"/>
</dbReference>
<feature type="binding site" evidence="9">
    <location>
        <position position="260"/>
    </location>
    <ligand>
        <name>NADP(+)</name>
        <dbReference type="ChEBI" id="CHEBI:58349"/>
    </ligand>
</feature>
<dbReference type="GO" id="GO:0030266">
    <property type="term" value="F:quinate 3-dehydrogenase (NAD+) activity"/>
    <property type="evidence" value="ECO:0007669"/>
    <property type="project" value="UniProtKB-EC"/>
</dbReference>
<feature type="binding site" evidence="9">
    <location>
        <begin position="26"/>
        <end position="28"/>
    </location>
    <ligand>
        <name>shikimate</name>
        <dbReference type="ChEBI" id="CHEBI:36208"/>
    </ligand>
</feature>
<dbReference type="GO" id="GO:0052734">
    <property type="term" value="F:shikimate 3-dehydrogenase (NAD+) activity"/>
    <property type="evidence" value="ECO:0007669"/>
    <property type="project" value="RHEA"/>
</dbReference>
<dbReference type="NCBIfam" id="TIGR00507">
    <property type="entry name" value="aroE"/>
    <property type="match status" value="1"/>
</dbReference>
<dbReference type="HAMAP" id="MF_00222">
    <property type="entry name" value="Shikimate_DH_AroE"/>
    <property type="match status" value="1"/>
</dbReference>
<dbReference type="AlphaFoldDB" id="A0A1I0DU39"/>
<sequence>MEELQKLPISGHTDTYCLIGDPVAHSISPAMHNLSFRMNGIDARYVAFQVRSEHLAEAVQGMRYLGIRGWNITMPHKCRMAELCDRLEMAGEIAGAVNTVKNVDGVLTGTTTDGTGWVESARDSGHDPTGRRIVQLGAGGAGGAILVQAAIDGAKHIDVFKRVNAKSADAQRMVDQLNEKTSCEVELHDLRDLRTLHACLADADILLNTTLIGMSGTPGCLIPDDSFFHEGLAVSDIIYEPRETELLRRAKAAGCETFNGMYMLLYQGAASFRIWTGTDMPVDAVKKAVFS</sequence>
<dbReference type="EMBL" id="FOIL01000014">
    <property type="protein sequence ID" value="SET36169.1"/>
    <property type="molecule type" value="Genomic_DNA"/>
</dbReference>
<keyword evidence="2 9" id="KW-0028">Amino-acid biosynthesis</keyword>
<proteinExistence type="inferred from homology"/>
<feature type="binding site" evidence="9">
    <location>
        <position position="98"/>
    </location>
    <ligand>
        <name>shikimate</name>
        <dbReference type="ChEBI" id="CHEBI:36208"/>
    </ligand>
</feature>
<evidence type="ECO:0000256" key="5">
    <source>
        <dbReference type="ARBA" id="ARBA00023141"/>
    </source>
</evidence>
<keyword evidence="13" id="KW-1185">Reference proteome</keyword>
<dbReference type="RefSeq" id="WP_074649222.1">
    <property type="nucleotide sequence ID" value="NZ_FOIL01000014.1"/>
</dbReference>
<dbReference type="GO" id="GO:0009423">
    <property type="term" value="P:chorismate biosynthetic process"/>
    <property type="evidence" value="ECO:0007669"/>
    <property type="project" value="UniProtKB-UniRule"/>
</dbReference>
<evidence type="ECO:0000313" key="13">
    <source>
        <dbReference type="Proteomes" id="UP000199820"/>
    </source>
</evidence>
<organism evidence="12 13">
    <name type="scientific">[Clostridium] aminophilum</name>
    <dbReference type="NCBI Taxonomy" id="1526"/>
    <lineage>
        <taxon>Bacteria</taxon>
        <taxon>Bacillati</taxon>
        <taxon>Bacillota</taxon>
        <taxon>Clostridia</taxon>
        <taxon>Lachnospirales</taxon>
        <taxon>Lachnospiraceae</taxon>
    </lineage>
</organism>
<feature type="domain" description="SDH C-terminal" evidence="11">
    <location>
        <begin position="260"/>
        <end position="289"/>
    </location>
</feature>
<feature type="binding site" evidence="9">
    <location>
        <position position="113"/>
    </location>
    <ligand>
        <name>shikimate</name>
        <dbReference type="ChEBI" id="CHEBI:36208"/>
    </ligand>
</feature>
<evidence type="ECO:0000256" key="3">
    <source>
        <dbReference type="ARBA" id="ARBA00022857"/>
    </source>
</evidence>
<dbReference type="EC" id="1.1.1.25" evidence="9"/>
<reference evidence="12 13" key="1">
    <citation type="submission" date="2016-10" db="EMBL/GenBank/DDBJ databases">
        <authorList>
            <person name="de Groot N.N."/>
        </authorList>
    </citation>
    <scope>NUCLEOTIDE SEQUENCE [LARGE SCALE GENOMIC DNA]</scope>
    <source>
        <strain evidence="12 13">KH1P1</strain>
    </source>
</reference>
<dbReference type="STRING" id="1526.SAMN02910262_02354"/>
<dbReference type="Gene3D" id="3.40.50.720">
    <property type="entry name" value="NAD(P)-binding Rossmann-like Domain"/>
    <property type="match status" value="1"/>
</dbReference>
<evidence type="ECO:0000256" key="6">
    <source>
        <dbReference type="ARBA" id="ARBA00051639"/>
    </source>
</evidence>
<comment type="similarity">
    <text evidence="9">Belongs to the shikimate dehydrogenase family.</text>
</comment>
<keyword evidence="4 9" id="KW-0560">Oxidoreductase</keyword>
<dbReference type="InterPro" id="IPR041121">
    <property type="entry name" value="SDH_C"/>
</dbReference>
<dbReference type="PANTHER" id="PTHR21089:SF1">
    <property type="entry name" value="BIFUNCTIONAL 3-DEHYDROQUINATE DEHYDRATASE_SHIKIMATE DEHYDROGENASE, CHLOROPLASTIC"/>
    <property type="match status" value="1"/>
</dbReference>
<evidence type="ECO:0000256" key="2">
    <source>
        <dbReference type="ARBA" id="ARBA00022605"/>
    </source>
</evidence>
<feature type="binding site" evidence="9">
    <location>
        <position position="239"/>
    </location>
    <ligand>
        <name>shikimate</name>
        <dbReference type="ChEBI" id="CHEBI:36208"/>
    </ligand>
</feature>
<dbReference type="GO" id="GO:0050661">
    <property type="term" value="F:NADP binding"/>
    <property type="evidence" value="ECO:0007669"/>
    <property type="project" value="InterPro"/>
</dbReference>
<feature type="binding site" evidence="9">
    <location>
        <position position="73"/>
    </location>
    <ligand>
        <name>shikimate</name>
        <dbReference type="ChEBI" id="CHEBI:36208"/>
    </ligand>
</feature>
<comment type="caution">
    <text evidence="9">Lacks conserved residue(s) required for the propagation of feature annotation.</text>
</comment>
<keyword evidence="5 9" id="KW-0057">Aromatic amino acid biosynthesis</keyword>
<dbReference type="GO" id="GO:0008652">
    <property type="term" value="P:amino acid biosynthetic process"/>
    <property type="evidence" value="ECO:0007669"/>
    <property type="project" value="UniProtKB-KW"/>
</dbReference>
<protein>
    <recommendedName>
        <fullName evidence="9">Shikimate dehydrogenase (NADP(+))</fullName>
        <shortName evidence="9">SDH</shortName>
        <ecNumber evidence="9">1.1.1.25</ecNumber>
    </recommendedName>
</protein>
<comment type="pathway">
    <text evidence="1 9">Metabolic intermediate biosynthesis; chorismate biosynthesis; chorismate from D-erythrose 4-phosphate and phosphoenolpyruvate: step 4/7.</text>
</comment>
<dbReference type="GO" id="GO:0009073">
    <property type="term" value="P:aromatic amino acid family biosynthetic process"/>
    <property type="evidence" value="ECO:0007669"/>
    <property type="project" value="UniProtKB-KW"/>
</dbReference>
<dbReference type="InterPro" id="IPR036291">
    <property type="entry name" value="NAD(P)-bd_dom_sf"/>
</dbReference>
<dbReference type="CDD" id="cd01065">
    <property type="entry name" value="NAD_bind_Shikimate_DH"/>
    <property type="match status" value="1"/>
</dbReference>
<gene>
    <name evidence="9" type="primary">aroE</name>
    <name evidence="12" type="ORF">SAMN04487771_101453</name>
</gene>
<comment type="catalytic activity">
    <reaction evidence="7">
        <text>shikimate + NAD(+) = 3-dehydroshikimate + NADH + H(+)</text>
        <dbReference type="Rhea" id="RHEA:17741"/>
        <dbReference type="ChEBI" id="CHEBI:15378"/>
        <dbReference type="ChEBI" id="CHEBI:16630"/>
        <dbReference type="ChEBI" id="CHEBI:36208"/>
        <dbReference type="ChEBI" id="CHEBI:57540"/>
        <dbReference type="ChEBI" id="CHEBI:57945"/>
    </reaction>
</comment>
<comment type="subunit">
    <text evidence="9">Homodimer.</text>
</comment>